<feature type="transmembrane region" description="Helical" evidence="1">
    <location>
        <begin position="37"/>
        <end position="57"/>
    </location>
</feature>
<reference evidence="2 3" key="1">
    <citation type="journal article" date="2016" name="Nat. Commun.">
        <title>Thousands of microbial genomes shed light on interconnected biogeochemical processes in an aquifer system.</title>
        <authorList>
            <person name="Anantharaman K."/>
            <person name="Brown C.T."/>
            <person name="Hug L.A."/>
            <person name="Sharon I."/>
            <person name="Castelle C.J."/>
            <person name="Probst A.J."/>
            <person name="Thomas B.C."/>
            <person name="Singh A."/>
            <person name="Wilkins M.J."/>
            <person name="Karaoz U."/>
            <person name="Brodie E.L."/>
            <person name="Williams K.H."/>
            <person name="Hubbard S.S."/>
            <person name="Banfield J.F."/>
        </authorList>
    </citation>
    <scope>NUCLEOTIDE SEQUENCE [LARGE SCALE GENOMIC DNA]</scope>
</reference>
<dbReference type="AlphaFoldDB" id="A0A1F5K8M9"/>
<sequence length="101" mass="11128">MTKNPFINALAATLYITLIASVMFYGMRRTGSADTIIIPIVMLSLFTLSAAIMGYIFLSQPLQFYLDGKKKDAVDLFLKTVAVFAGITILILILLFSEILS</sequence>
<accession>A0A1F5K8M9</accession>
<proteinExistence type="predicted"/>
<protein>
    <submittedName>
        <fullName evidence="2">Uncharacterized protein</fullName>
    </submittedName>
</protein>
<name>A0A1F5K8M9_9BACT</name>
<evidence type="ECO:0000256" key="1">
    <source>
        <dbReference type="SAM" id="Phobius"/>
    </source>
</evidence>
<evidence type="ECO:0000313" key="2">
    <source>
        <dbReference type="EMBL" id="OGE37276.1"/>
    </source>
</evidence>
<comment type="caution">
    <text evidence="2">The sequence shown here is derived from an EMBL/GenBank/DDBJ whole genome shotgun (WGS) entry which is preliminary data.</text>
</comment>
<keyword evidence="1" id="KW-0812">Transmembrane</keyword>
<feature type="transmembrane region" description="Helical" evidence="1">
    <location>
        <begin position="77"/>
        <end position="96"/>
    </location>
</feature>
<keyword evidence="1" id="KW-0472">Membrane</keyword>
<evidence type="ECO:0000313" key="3">
    <source>
        <dbReference type="Proteomes" id="UP000176527"/>
    </source>
</evidence>
<gene>
    <name evidence="2" type="ORF">A3F00_00905</name>
</gene>
<organism evidence="2 3">
    <name type="scientific">Candidatus Daviesbacteria bacterium RIFCSPHIGHO2_12_FULL_37_11</name>
    <dbReference type="NCBI Taxonomy" id="1797777"/>
    <lineage>
        <taxon>Bacteria</taxon>
        <taxon>Candidatus Daviesiibacteriota</taxon>
    </lineage>
</organism>
<feature type="transmembrane region" description="Helical" evidence="1">
    <location>
        <begin position="6"/>
        <end position="25"/>
    </location>
</feature>
<keyword evidence="1" id="KW-1133">Transmembrane helix</keyword>
<dbReference type="EMBL" id="MFDE01000047">
    <property type="protein sequence ID" value="OGE37276.1"/>
    <property type="molecule type" value="Genomic_DNA"/>
</dbReference>
<dbReference type="Proteomes" id="UP000176527">
    <property type="component" value="Unassembled WGS sequence"/>
</dbReference>